<gene>
    <name evidence="5" type="ORF">J2Z79_000837</name>
</gene>
<dbReference type="PROSITE" id="PS50043">
    <property type="entry name" value="HTH_LUXR_2"/>
    <property type="match status" value="1"/>
</dbReference>
<dbReference type="Gene3D" id="1.10.10.10">
    <property type="entry name" value="Winged helix-like DNA-binding domain superfamily/Winged helix DNA-binding domain"/>
    <property type="match status" value="1"/>
</dbReference>
<dbReference type="Pfam" id="PF00196">
    <property type="entry name" value="GerE"/>
    <property type="match status" value="1"/>
</dbReference>
<dbReference type="CDD" id="cd06170">
    <property type="entry name" value="LuxR_C_like"/>
    <property type="match status" value="1"/>
</dbReference>
<dbReference type="RefSeq" id="WP_209465601.1">
    <property type="nucleotide sequence ID" value="NZ_JAGGLG010000005.1"/>
</dbReference>
<keyword evidence="1" id="KW-0805">Transcription regulation</keyword>
<dbReference type="PROSITE" id="PS00622">
    <property type="entry name" value="HTH_LUXR_1"/>
    <property type="match status" value="1"/>
</dbReference>
<dbReference type="EMBL" id="JAGGLG010000005">
    <property type="protein sequence ID" value="MBP2017454.1"/>
    <property type="molecule type" value="Genomic_DNA"/>
</dbReference>
<feature type="domain" description="HTH luxR-type" evidence="4">
    <location>
        <begin position="140"/>
        <end position="205"/>
    </location>
</feature>
<dbReference type="InterPro" id="IPR016032">
    <property type="entry name" value="Sig_transdc_resp-reg_C-effctor"/>
</dbReference>
<comment type="caution">
    <text evidence="5">The sequence shown here is derived from an EMBL/GenBank/DDBJ whole genome shotgun (WGS) entry which is preliminary data.</text>
</comment>
<dbReference type="PRINTS" id="PR00038">
    <property type="entry name" value="HTHLUXR"/>
</dbReference>
<reference evidence="5 6" key="1">
    <citation type="submission" date="2021-03" db="EMBL/GenBank/DDBJ databases">
        <title>Genomic Encyclopedia of Type Strains, Phase IV (KMG-IV): sequencing the most valuable type-strain genomes for metagenomic binning, comparative biology and taxonomic classification.</title>
        <authorList>
            <person name="Goeker M."/>
        </authorList>
    </citation>
    <scope>NUCLEOTIDE SEQUENCE [LARGE SCALE GENOMIC DNA]</scope>
    <source>
        <strain evidence="5 6">DSM 27138</strain>
    </source>
</reference>
<accession>A0ABS4JPI9</accession>
<protein>
    <submittedName>
        <fullName evidence="5">DNA-binding CsgD family transcriptional regulator</fullName>
    </submittedName>
</protein>
<evidence type="ECO:0000256" key="3">
    <source>
        <dbReference type="ARBA" id="ARBA00023163"/>
    </source>
</evidence>
<keyword evidence="3" id="KW-0804">Transcription</keyword>
<dbReference type="SUPFAM" id="SSF46894">
    <property type="entry name" value="C-terminal effector domain of the bipartite response regulators"/>
    <property type="match status" value="1"/>
</dbReference>
<keyword evidence="2 5" id="KW-0238">DNA-binding</keyword>
<dbReference type="PANTHER" id="PTHR44688">
    <property type="entry name" value="DNA-BINDING TRANSCRIPTIONAL ACTIVATOR DEVR_DOSR"/>
    <property type="match status" value="1"/>
</dbReference>
<organism evidence="5 6">
    <name type="scientific">Symbiobacterium terraclitae</name>
    <dbReference type="NCBI Taxonomy" id="557451"/>
    <lineage>
        <taxon>Bacteria</taxon>
        <taxon>Bacillati</taxon>
        <taxon>Bacillota</taxon>
        <taxon>Clostridia</taxon>
        <taxon>Eubacteriales</taxon>
        <taxon>Symbiobacteriaceae</taxon>
        <taxon>Symbiobacterium</taxon>
    </lineage>
</organism>
<name>A0ABS4JPI9_9FIRM</name>
<dbReference type="InterPro" id="IPR000792">
    <property type="entry name" value="Tscrpt_reg_LuxR_C"/>
</dbReference>
<dbReference type="PANTHER" id="PTHR44688:SF16">
    <property type="entry name" value="DNA-BINDING TRANSCRIPTIONAL ACTIVATOR DEVR_DOSR"/>
    <property type="match status" value="1"/>
</dbReference>
<dbReference type="SMART" id="SM00421">
    <property type="entry name" value="HTH_LUXR"/>
    <property type="match status" value="1"/>
</dbReference>
<dbReference type="GO" id="GO:0003677">
    <property type="term" value="F:DNA binding"/>
    <property type="evidence" value="ECO:0007669"/>
    <property type="project" value="UniProtKB-KW"/>
</dbReference>
<evidence type="ECO:0000313" key="5">
    <source>
        <dbReference type="EMBL" id="MBP2017454.1"/>
    </source>
</evidence>
<evidence type="ECO:0000256" key="2">
    <source>
        <dbReference type="ARBA" id="ARBA00023125"/>
    </source>
</evidence>
<evidence type="ECO:0000259" key="4">
    <source>
        <dbReference type="PROSITE" id="PS50043"/>
    </source>
</evidence>
<evidence type="ECO:0000313" key="6">
    <source>
        <dbReference type="Proteomes" id="UP001519289"/>
    </source>
</evidence>
<sequence>MSGAGKMQYADVFARLQTVQDELSERLGFCLVLVDRRGGEATLPSGMPLACNRRECTAKRPACMQSPPAQGEPVIARCPFGLYWTALFTSLQSSEGDLYLHVGRTARPEQVAAELPLLREIYTLPFAVPVSARKGSTRAVPDADPLLTAQERKVLACLAAGLPNKEIAQRMCISQSTVKSHISSVFKKLGLTNRTEASVYALKNGISLEAEDV</sequence>
<proteinExistence type="predicted"/>
<dbReference type="Proteomes" id="UP001519289">
    <property type="component" value="Unassembled WGS sequence"/>
</dbReference>
<evidence type="ECO:0000256" key="1">
    <source>
        <dbReference type="ARBA" id="ARBA00023015"/>
    </source>
</evidence>
<dbReference type="InterPro" id="IPR036388">
    <property type="entry name" value="WH-like_DNA-bd_sf"/>
</dbReference>
<keyword evidence="6" id="KW-1185">Reference proteome</keyword>